<keyword evidence="4" id="KW-1185">Reference proteome</keyword>
<reference evidence="3" key="1">
    <citation type="submission" date="2022-08" db="EMBL/GenBank/DDBJ databases">
        <authorList>
            <person name="Marques A."/>
        </authorList>
    </citation>
    <scope>NUCLEOTIDE SEQUENCE</scope>
    <source>
        <strain evidence="3">RhyPub2mFocal</strain>
        <tissue evidence="3">Leaves</tissue>
    </source>
</reference>
<evidence type="ECO:0000313" key="4">
    <source>
        <dbReference type="Proteomes" id="UP001140206"/>
    </source>
</evidence>
<dbReference type="AlphaFoldDB" id="A0AAV8F732"/>
<dbReference type="Proteomes" id="UP001140206">
    <property type="component" value="Chromosome 2"/>
</dbReference>
<dbReference type="Pfam" id="PF03478">
    <property type="entry name" value="Beta-prop_KIB1-4"/>
    <property type="match status" value="1"/>
</dbReference>
<feature type="region of interest" description="Disordered" evidence="1">
    <location>
        <begin position="271"/>
        <end position="305"/>
    </location>
</feature>
<dbReference type="EMBL" id="JAMFTS010000002">
    <property type="protein sequence ID" value="KAJ4786513.1"/>
    <property type="molecule type" value="Genomic_DNA"/>
</dbReference>
<sequence length="424" mass="48799">MEASPVSPPAFPDWAHLPLDVVRLISAKVKSITDFTRFRAVCSPWRSATLPKPRHLPPQLPWLMLPWGSLNKRDDGIRLFYDLWESKTRKLDLPETIDKVCCTSYRGWLLLVGSEGKEVFLLNPLTRARIQLPPFGPPVRRLGGDWDDQSYENCWLDPNLGSFAIRKVVFSSDLTDPNCLITVFLHNSRGFLCCRVGDSSWTKIYSRPNRLSDATYHNGRFYLLYEHAIEIIDSNNPEERVLVYDLGLALGEILAMFLEGKSGVYVVVVNDEEDEEEDDEDDEEDDEDDEEDEDPTKHDTMEEGTVKTPKKTFELYKLQEQPFKLKLVPKTRDTIIFFGNDVCPYLSVCSDDWDSVDGDSMYMVCMGWSFAGNDRYGACYNRYITKLDNRNSDNGKSVKVESDIAMDSIYRPYAQAMWFQPNFF</sequence>
<protein>
    <submittedName>
        <fullName evidence="3">F-box family protein</fullName>
    </submittedName>
</protein>
<accession>A0AAV8F732</accession>
<organism evidence="3 4">
    <name type="scientific">Rhynchospora pubera</name>
    <dbReference type="NCBI Taxonomy" id="906938"/>
    <lineage>
        <taxon>Eukaryota</taxon>
        <taxon>Viridiplantae</taxon>
        <taxon>Streptophyta</taxon>
        <taxon>Embryophyta</taxon>
        <taxon>Tracheophyta</taxon>
        <taxon>Spermatophyta</taxon>
        <taxon>Magnoliopsida</taxon>
        <taxon>Liliopsida</taxon>
        <taxon>Poales</taxon>
        <taxon>Cyperaceae</taxon>
        <taxon>Cyperoideae</taxon>
        <taxon>Rhynchosporeae</taxon>
        <taxon>Rhynchospora</taxon>
    </lineage>
</organism>
<evidence type="ECO:0000259" key="2">
    <source>
        <dbReference type="Pfam" id="PF03478"/>
    </source>
</evidence>
<gene>
    <name evidence="3" type="ORF">LUZ62_037759</name>
</gene>
<evidence type="ECO:0000256" key="1">
    <source>
        <dbReference type="SAM" id="MobiDB-lite"/>
    </source>
</evidence>
<dbReference type="PANTHER" id="PTHR33110">
    <property type="entry name" value="F-BOX/KELCH-REPEAT PROTEIN-RELATED"/>
    <property type="match status" value="1"/>
</dbReference>
<feature type="domain" description="KIB1-4 beta-propeller" evidence="2">
    <location>
        <begin position="80"/>
        <end position="364"/>
    </location>
</feature>
<feature type="compositionally biased region" description="Basic and acidic residues" evidence="1">
    <location>
        <begin position="295"/>
        <end position="305"/>
    </location>
</feature>
<dbReference type="InterPro" id="IPR005174">
    <property type="entry name" value="KIB1-4_b-propeller"/>
</dbReference>
<evidence type="ECO:0000313" key="3">
    <source>
        <dbReference type="EMBL" id="KAJ4786513.1"/>
    </source>
</evidence>
<proteinExistence type="predicted"/>
<name>A0AAV8F732_9POAL</name>
<comment type="caution">
    <text evidence="3">The sequence shown here is derived from an EMBL/GenBank/DDBJ whole genome shotgun (WGS) entry which is preliminary data.</text>
</comment>
<feature type="compositionally biased region" description="Acidic residues" evidence="1">
    <location>
        <begin position="271"/>
        <end position="294"/>
    </location>
</feature>